<dbReference type="Pfam" id="PF08242">
    <property type="entry name" value="Methyltransf_12"/>
    <property type="match status" value="1"/>
</dbReference>
<comment type="pathway">
    <text evidence="2">Lipid metabolism.</text>
</comment>
<dbReference type="Proteomes" id="UP001629113">
    <property type="component" value="Unassembled WGS sequence"/>
</dbReference>
<dbReference type="GO" id="GO:0032259">
    <property type="term" value="P:methylation"/>
    <property type="evidence" value="ECO:0007669"/>
    <property type="project" value="UniProtKB-KW"/>
</dbReference>
<dbReference type="EC" id="2.1.1.103" evidence="5"/>
<evidence type="ECO:0000256" key="2">
    <source>
        <dbReference type="ARBA" id="ARBA00005189"/>
    </source>
</evidence>
<dbReference type="GO" id="GO:0008168">
    <property type="term" value="F:methyltransferase activity"/>
    <property type="evidence" value="ECO:0007669"/>
    <property type="project" value="UniProtKB-KW"/>
</dbReference>
<feature type="domain" description="Methyltransferase type 12" evidence="9">
    <location>
        <begin position="67"/>
        <end position="165"/>
    </location>
</feature>
<keyword evidence="11" id="KW-1185">Reference proteome</keyword>
<evidence type="ECO:0000256" key="6">
    <source>
        <dbReference type="ARBA" id="ARBA00047619"/>
    </source>
</evidence>
<evidence type="ECO:0000256" key="1">
    <source>
        <dbReference type="ARBA" id="ARBA00004969"/>
    </source>
</evidence>
<dbReference type="Gene3D" id="3.40.50.150">
    <property type="entry name" value="Vaccinia Virus protein VP39"/>
    <property type="match status" value="1"/>
</dbReference>
<evidence type="ECO:0000256" key="8">
    <source>
        <dbReference type="SAM" id="MobiDB-lite"/>
    </source>
</evidence>
<protein>
    <recommendedName>
        <fullName evidence="5">phosphoethanolamine N-methyltransferase</fullName>
        <ecNumber evidence="5">2.1.1.103</ecNumber>
    </recommendedName>
</protein>
<organism evidence="10 11">
    <name type="scientific">Phlyctema vagabunda</name>
    <dbReference type="NCBI Taxonomy" id="108571"/>
    <lineage>
        <taxon>Eukaryota</taxon>
        <taxon>Fungi</taxon>
        <taxon>Dikarya</taxon>
        <taxon>Ascomycota</taxon>
        <taxon>Pezizomycotina</taxon>
        <taxon>Leotiomycetes</taxon>
        <taxon>Helotiales</taxon>
        <taxon>Dermateaceae</taxon>
        <taxon>Phlyctema</taxon>
    </lineage>
</organism>
<reference evidence="10 11" key="1">
    <citation type="submission" date="2024-06" db="EMBL/GenBank/DDBJ databases">
        <title>Complete genome of Phlyctema vagabunda strain 19-DSS-EL-015.</title>
        <authorList>
            <person name="Fiorenzani C."/>
        </authorList>
    </citation>
    <scope>NUCLEOTIDE SEQUENCE [LARGE SCALE GENOMIC DNA]</scope>
    <source>
        <strain evidence="10 11">19-DSS-EL-015</strain>
    </source>
</reference>
<dbReference type="SUPFAM" id="SSF53335">
    <property type="entry name" value="S-adenosyl-L-methionine-dependent methyltransferases"/>
    <property type="match status" value="1"/>
</dbReference>
<evidence type="ECO:0000313" key="11">
    <source>
        <dbReference type="Proteomes" id="UP001629113"/>
    </source>
</evidence>
<evidence type="ECO:0000256" key="7">
    <source>
        <dbReference type="ARBA" id="ARBA00047841"/>
    </source>
</evidence>
<comment type="caution">
    <text evidence="10">The sequence shown here is derived from an EMBL/GenBank/DDBJ whole genome shotgun (WGS) entry which is preliminary data.</text>
</comment>
<sequence length="255" mass="28351">MATTTSLITTARLARSPAQKTSEPIIPTRDYYDELAKSYESAFSHDTGLQSFIQHALEQMLPHSRVLDIGCGTGKPVSWTMAAHGHQVHGIDLSPAMIKTCRQQVPTATFTATNMLEYDDDNDNEGSTEQADVVFAIFSLFCLSRAELARMLDKMAGWLAPGGWLCLGTICAEDLRTTRDMFDANGRCASGVEMTFMGARTLMTAFTRDGWRFMVERAGFEIVHTAADLFVPRRAPEVASDDEMHYYIMARKREG</sequence>
<evidence type="ECO:0000256" key="3">
    <source>
        <dbReference type="ARBA" id="ARBA00022603"/>
    </source>
</evidence>
<accession>A0ABR4PCB1</accession>
<comment type="pathway">
    <text evidence="1">Phospholipid metabolism; phosphatidylcholine biosynthesis.</text>
</comment>
<keyword evidence="3 10" id="KW-0489">Methyltransferase</keyword>
<feature type="region of interest" description="Disordered" evidence="8">
    <location>
        <begin position="1"/>
        <end position="20"/>
    </location>
</feature>
<name>A0ABR4PCB1_9HELO</name>
<dbReference type="CDD" id="cd02440">
    <property type="entry name" value="AdoMet_MTases"/>
    <property type="match status" value="1"/>
</dbReference>
<comment type="catalytic activity">
    <reaction evidence="6">
        <text>N,N-dimethylethanolamine phosphate + S-adenosyl-L-methionine = phosphocholine + S-adenosyl-L-homocysteine + H(+)</text>
        <dbReference type="Rhea" id="RHEA:25325"/>
        <dbReference type="ChEBI" id="CHEBI:15378"/>
        <dbReference type="ChEBI" id="CHEBI:57856"/>
        <dbReference type="ChEBI" id="CHEBI:58641"/>
        <dbReference type="ChEBI" id="CHEBI:59789"/>
        <dbReference type="ChEBI" id="CHEBI:295975"/>
        <dbReference type="EC" id="2.1.1.103"/>
    </reaction>
    <physiologicalReaction direction="left-to-right" evidence="6">
        <dbReference type="Rhea" id="RHEA:25326"/>
    </physiologicalReaction>
</comment>
<evidence type="ECO:0000259" key="9">
    <source>
        <dbReference type="Pfam" id="PF08242"/>
    </source>
</evidence>
<evidence type="ECO:0000313" key="10">
    <source>
        <dbReference type="EMBL" id="KAL3420972.1"/>
    </source>
</evidence>
<comment type="catalytic activity">
    <reaction evidence="7">
        <text>N-methylethanolamine phosphate + S-adenosyl-L-methionine = N,N-dimethylethanolamine phosphate + S-adenosyl-L-homocysteine + H(+)</text>
        <dbReference type="Rhea" id="RHEA:25321"/>
        <dbReference type="ChEBI" id="CHEBI:15378"/>
        <dbReference type="ChEBI" id="CHEBI:57781"/>
        <dbReference type="ChEBI" id="CHEBI:57856"/>
        <dbReference type="ChEBI" id="CHEBI:58641"/>
        <dbReference type="ChEBI" id="CHEBI:59789"/>
        <dbReference type="EC" id="2.1.1.103"/>
    </reaction>
    <physiologicalReaction direction="left-to-right" evidence="7">
        <dbReference type="Rhea" id="RHEA:25322"/>
    </physiologicalReaction>
</comment>
<evidence type="ECO:0000256" key="4">
    <source>
        <dbReference type="ARBA" id="ARBA00022679"/>
    </source>
</evidence>
<dbReference type="PANTHER" id="PTHR44307">
    <property type="entry name" value="PHOSPHOETHANOLAMINE METHYLTRANSFERASE"/>
    <property type="match status" value="1"/>
</dbReference>
<gene>
    <name evidence="10" type="ORF">PVAG01_07417</name>
</gene>
<dbReference type="InterPro" id="IPR029063">
    <property type="entry name" value="SAM-dependent_MTases_sf"/>
</dbReference>
<keyword evidence="4" id="KW-0808">Transferase</keyword>
<proteinExistence type="predicted"/>
<evidence type="ECO:0000256" key="5">
    <source>
        <dbReference type="ARBA" id="ARBA00035674"/>
    </source>
</evidence>
<dbReference type="InterPro" id="IPR013217">
    <property type="entry name" value="Methyltransf_12"/>
</dbReference>
<dbReference type="PANTHER" id="PTHR44307:SF2">
    <property type="entry name" value="PHOSPHOETHANOLAMINE METHYLTRANSFERASE ISOFORM X1"/>
    <property type="match status" value="1"/>
</dbReference>
<dbReference type="EMBL" id="JBFCZG010000006">
    <property type="protein sequence ID" value="KAL3420972.1"/>
    <property type="molecule type" value="Genomic_DNA"/>
</dbReference>